<dbReference type="AlphaFoldDB" id="A0A9N9DZA8"/>
<dbReference type="EMBL" id="CAJVPI010003068">
    <property type="protein sequence ID" value="CAG8653727.1"/>
    <property type="molecule type" value="Genomic_DNA"/>
</dbReference>
<dbReference type="Proteomes" id="UP000789739">
    <property type="component" value="Unassembled WGS sequence"/>
</dbReference>
<proteinExistence type="predicted"/>
<dbReference type="OrthoDB" id="2422298at2759"/>
<sequence>TCEVRISEYYYGQLCKKIEAYGRDIKVLEKELKQASETGHFLSEYDDGLIVFKPISRWKMIKNKITNNRYMRASGAGLRVIGRRIGIANNVQIIRLKGLVPSEKQAYVILLRKEAKGITDLTLRLGYQHGRLLDISLDENNLHRNFQPVYQ</sequence>
<keyword evidence="2" id="KW-1185">Reference proteome</keyword>
<reference evidence="1" key="1">
    <citation type="submission" date="2021-06" db="EMBL/GenBank/DDBJ databases">
        <authorList>
            <person name="Kallberg Y."/>
            <person name="Tangrot J."/>
            <person name="Rosling A."/>
        </authorList>
    </citation>
    <scope>NUCLEOTIDE SEQUENCE</scope>
    <source>
        <strain evidence="1">BR232B</strain>
    </source>
</reference>
<evidence type="ECO:0000313" key="1">
    <source>
        <dbReference type="EMBL" id="CAG8653727.1"/>
    </source>
</evidence>
<accession>A0A9N9DZA8</accession>
<evidence type="ECO:0000313" key="2">
    <source>
        <dbReference type="Proteomes" id="UP000789739"/>
    </source>
</evidence>
<protein>
    <submittedName>
        <fullName evidence="1">10990_t:CDS:1</fullName>
    </submittedName>
</protein>
<feature type="non-terminal residue" evidence="1">
    <location>
        <position position="151"/>
    </location>
</feature>
<name>A0A9N9DZA8_9GLOM</name>
<gene>
    <name evidence="1" type="ORF">PBRASI_LOCUS10399</name>
</gene>
<comment type="caution">
    <text evidence="1">The sequence shown here is derived from an EMBL/GenBank/DDBJ whole genome shotgun (WGS) entry which is preliminary data.</text>
</comment>
<organism evidence="1 2">
    <name type="scientific">Paraglomus brasilianum</name>
    <dbReference type="NCBI Taxonomy" id="144538"/>
    <lineage>
        <taxon>Eukaryota</taxon>
        <taxon>Fungi</taxon>
        <taxon>Fungi incertae sedis</taxon>
        <taxon>Mucoromycota</taxon>
        <taxon>Glomeromycotina</taxon>
        <taxon>Glomeromycetes</taxon>
        <taxon>Paraglomerales</taxon>
        <taxon>Paraglomeraceae</taxon>
        <taxon>Paraglomus</taxon>
    </lineage>
</organism>